<keyword evidence="1" id="KW-0472">Membrane</keyword>
<reference evidence="3" key="1">
    <citation type="submission" date="2016-05" db="EMBL/GenBank/DDBJ databases">
        <authorList>
            <person name="Naeem Raeece"/>
        </authorList>
    </citation>
    <scope>NUCLEOTIDE SEQUENCE [LARGE SCALE GENOMIC DNA]</scope>
</reference>
<name>A0A1A9AIR2_PLAOA</name>
<keyword evidence="1" id="KW-1133">Transmembrane helix</keyword>
<dbReference type="InterPro" id="IPR008780">
    <property type="entry name" value="Plasmodium_Vir"/>
</dbReference>
<feature type="transmembrane region" description="Helical" evidence="1">
    <location>
        <begin position="261"/>
        <end position="283"/>
    </location>
</feature>
<evidence type="ECO:0000313" key="2">
    <source>
        <dbReference type="EMBL" id="SBT56084.1"/>
    </source>
</evidence>
<dbReference type="Pfam" id="PF05795">
    <property type="entry name" value="Plasmodium_Vir"/>
    <property type="match status" value="1"/>
</dbReference>
<keyword evidence="3" id="KW-1185">Reference proteome</keyword>
<dbReference type="AlphaFoldDB" id="A0A1A9AIR2"/>
<gene>
    <name evidence="2" type="ORF">POVWA1_074290</name>
</gene>
<proteinExistence type="predicted"/>
<sequence>MDIKESDLQPQIFYKKLDNHDDLDPWLAKLTAKYYMNFSGIDYLKNFGAELIRNYTETILNYNELSNQVRCVYLNLWIDLEINRHKKERHFTDINSPVDTFVDNLWNKLEQNEKKICARDKSYFTYDQLKIRKELYDFCVNRDILRLNSSKYLCENIHNWIIQKYDSYFSKEKCTKYRQMVDYYQKKESPFHITNSCTFYDIHSTFYDIKCGDAAYTYRNKHKYKHKIKSIENCPKDNTFDNGSFMASSTQDYAGQSNGNIANTVLTLGFIFFLIVVIFFILYKFSPLGSFLRNNIMGIYKERTNMDEDIDDLTKNISYCKTSNNQNKRHCISYSPG</sequence>
<organism evidence="2 3">
    <name type="scientific">Plasmodium ovale wallikeri</name>
    <dbReference type="NCBI Taxonomy" id="864142"/>
    <lineage>
        <taxon>Eukaryota</taxon>
        <taxon>Sar</taxon>
        <taxon>Alveolata</taxon>
        <taxon>Apicomplexa</taxon>
        <taxon>Aconoidasida</taxon>
        <taxon>Haemosporida</taxon>
        <taxon>Plasmodiidae</taxon>
        <taxon>Plasmodium</taxon>
        <taxon>Plasmodium (Plasmodium)</taxon>
    </lineage>
</organism>
<evidence type="ECO:0000313" key="3">
    <source>
        <dbReference type="Proteomes" id="UP000078555"/>
    </source>
</evidence>
<accession>A0A1A9AIR2</accession>
<dbReference type="EMBL" id="FLRD01001005">
    <property type="protein sequence ID" value="SBT56084.1"/>
    <property type="molecule type" value="Genomic_DNA"/>
</dbReference>
<dbReference type="Proteomes" id="UP000078555">
    <property type="component" value="Unassembled WGS sequence"/>
</dbReference>
<keyword evidence="1" id="KW-0812">Transmembrane</keyword>
<evidence type="ECO:0000256" key="1">
    <source>
        <dbReference type="SAM" id="Phobius"/>
    </source>
</evidence>
<protein>
    <submittedName>
        <fullName evidence="2">PIR Superfamily Protein</fullName>
    </submittedName>
</protein>